<evidence type="ECO:0000313" key="3">
    <source>
        <dbReference type="Proteomes" id="UP000646844"/>
    </source>
</evidence>
<dbReference type="GO" id="GO:0016747">
    <property type="term" value="F:acyltransferase activity, transferring groups other than amino-acyl groups"/>
    <property type="evidence" value="ECO:0007669"/>
    <property type="project" value="InterPro"/>
</dbReference>
<accession>A0A832WX72</accession>
<dbReference type="EMBL" id="DUJO01000057">
    <property type="protein sequence ID" value="HII75246.1"/>
    <property type="molecule type" value="Genomic_DNA"/>
</dbReference>
<keyword evidence="2" id="KW-0808">Transferase</keyword>
<dbReference type="RefSeq" id="WP_010980701.1">
    <property type="nucleotide sequence ID" value="NZ_BAABQO010000009.1"/>
</dbReference>
<dbReference type="InterPro" id="IPR013653">
    <property type="entry name" value="GCN5-like_dom"/>
</dbReference>
<dbReference type="Gene3D" id="3.40.630.30">
    <property type="match status" value="1"/>
</dbReference>
<dbReference type="OMA" id="SPHWHYY"/>
<dbReference type="PROSITE" id="PS51186">
    <property type="entry name" value="GNAT"/>
    <property type="match status" value="1"/>
</dbReference>
<name>A0A832WX72_9CREN</name>
<gene>
    <name evidence="2" type="ORF">HA332_12980</name>
</gene>
<dbReference type="GeneID" id="28648378"/>
<comment type="caution">
    <text evidence="2">The sequence shown here is derived from an EMBL/GenBank/DDBJ whole genome shotgun (WGS) entry which is preliminary data.</text>
</comment>
<evidence type="ECO:0000259" key="1">
    <source>
        <dbReference type="PROSITE" id="PS51186"/>
    </source>
</evidence>
<feature type="domain" description="N-acetyltransferase" evidence="1">
    <location>
        <begin position="110"/>
        <end position="242"/>
    </location>
</feature>
<dbReference type="Pfam" id="PF08445">
    <property type="entry name" value="FR47"/>
    <property type="match status" value="1"/>
</dbReference>
<evidence type="ECO:0000313" key="2">
    <source>
        <dbReference type="EMBL" id="HII75246.1"/>
    </source>
</evidence>
<dbReference type="AlphaFoldDB" id="A0A832WX72"/>
<organism evidence="2 3">
    <name type="scientific">Sulfurisphaera tokodaii</name>
    <dbReference type="NCBI Taxonomy" id="111955"/>
    <lineage>
        <taxon>Archaea</taxon>
        <taxon>Thermoproteota</taxon>
        <taxon>Thermoprotei</taxon>
        <taxon>Sulfolobales</taxon>
        <taxon>Sulfolobaceae</taxon>
        <taxon>Sulfurisphaera</taxon>
    </lineage>
</organism>
<protein>
    <submittedName>
        <fullName evidence="2">GNAT family N-acetyltransferase</fullName>
    </submittedName>
</protein>
<dbReference type="InterPro" id="IPR016181">
    <property type="entry name" value="Acyl_CoA_acyltransferase"/>
</dbReference>
<reference evidence="2" key="1">
    <citation type="journal article" date="2020" name="bioRxiv">
        <title>A rank-normalized archaeal taxonomy based on genome phylogeny resolves widespread incomplete and uneven classifications.</title>
        <authorList>
            <person name="Rinke C."/>
            <person name="Chuvochina M."/>
            <person name="Mussig A.J."/>
            <person name="Chaumeil P.-A."/>
            <person name="Waite D.W."/>
            <person name="Whitman W.B."/>
            <person name="Parks D.H."/>
            <person name="Hugenholtz P."/>
        </authorList>
    </citation>
    <scope>NUCLEOTIDE SEQUENCE</scope>
    <source>
        <strain evidence="2">UBA8838</strain>
    </source>
</reference>
<dbReference type="Proteomes" id="UP000646844">
    <property type="component" value="Unassembled WGS sequence"/>
</dbReference>
<dbReference type="InterPro" id="IPR000182">
    <property type="entry name" value="GNAT_dom"/>
</dbReference>
<dbReference type="SUPFAM" id="SSF55729">
    <property type="entry name" value="Acyl-CoA N-acyltransferases (Nat)"/>
    <property type="match status" value="1"/>
</dbReference>
<sequence length="242" mass="28576">MVDNQLRKLFLKDPIKFAFEIYDSEIDYEFTEFRTVNEGYLMIYTKFNPPTIILYAENEATVTKLLSLIKEDKFVLFIEPRWKYLLNFSNMRIYPELLMICNSPNVFRREDVRRLTVEDSDKIIEFYGKDRGNLIVQMLRNNKTTVYGLFLGNRLVSAAYTWIETRDVGIIGGVLTREEFRNRGFASSVVSQLTEDIVKRGKIASLYVREDNTPAIHVYKKIGFIEYWKRLWVSVNTDTRPL</sequence>
<proteinExistence type="predicted"/>